<keyword evidence="2" id="KW-0472">Membrane</keyword>
<evidence type="ECO:0000313" key="3">
    <source>
        <dbReference type="Proteomes" id="UP000887565"/>
    </source>
</evidence>
<dbReference type="Proteomes" id="UP000887565">
    <property type="component" value="Unplaced"/>
</dbReference>
<protein>
    <submittedName>
        <fullName evidence="4">Uncharacterized protein</fullName>
    </submittedName>
</protein>
<feature type="compositionally biased region" description="Acidic residues" evidence="1">
    <location>
        <begin position="246"/>
        <end position="258"/>
    </location>
</feature>
<feature type="transmembrane region" description="Helical" evidence="2">
    <location>
        <begin position="195"/>
        <end position="215"/>
    </location>
</feature>
<dbReference type="AlphaFoldDB" id="A0A915J9P4"/>
<sequence>MMDALLNGTLFGLATVYSSTPEHLKKKFADFPPIIKHAEINLEDIGEHMQKYALDTDQMKNPRQCLMSSYFGKTSKAGIAAVHEDSISKEFKQSTRKKSLSINRTKKIDSRLQPLVVDYPDLKVVKVIRNPKNEHVSTTQLPSLDMKSAIKDRTTLISLATNPSISRRSLAPSTKTNVDWEGRKIPKPISRPQCALLILLFVGMLITLTFIFLYLTQSFSSDDELSDATSSTRVPVRTRVTGLNNNEDEDDVDEDDDGNGEKIATAGSSQSFTTTIMTTITTARGI</sequence>
<evidence type="ECO:0000313" key="4">
    <source>
        <dbReference type="WBParaSite" id="nRc.2.0.1.t22877-RA"/>
    </source>
</evidence>
<evidence type="ECO:0000256" key="1">
    <source>
        <dbReference type="SAM" id="MobiDB-lite"/>
    </source>
</evidence>
<reference evidence="4" key="1">
    <citation type="submission" date="2022-11" db="UniProtKB">
        <authorList>
            <consortium name="WormBaseParasite"/>
        </authorList>
    </citation>
    <scope>IDENTIFICATION</scope>
</reference>
<proteinExistence type="predicted"/>
<organism evidence="3 4">
    <name type="scientific">Romanomermis culicivorax</name>
    <name type="common">Nematode worm</name>
    <dbReference type="NCBI Taxonomy" id="13658"/>
    <lineage>
        <taxon>Eukaryota</taxon>
        <taxon>Metazoa</taxon>
        <taxon>Ecdysozoa</taxon>
        <taxon>Nematoda</taxon>
        <taxon>Enoplea</taxon>
        <taxon>Dorylaimia</taxon>
        <taxon>Mermithida</taxon>
        <taxon>Mermithoidea</taxon>
        <taxon>Mermithidae</taxon>
        <taxon>Romanomermis</taxon>
    </lineage>
</organism>
<keyword evidence="2" id="KW-1133">Transmembrane helix</keyword>
<feature type="region of interest" description="Disordered" evidence="1">
    <location>
        <begin position="238"/>
        <end position="268"/>
    </location>
</feature>
<keyword evidence="2" id="KW-0812">Transmembrane</keyword>
<accession>A0A915J9P4</accession>
<dbReference type="WBParaSite" id="nRc.2.0.1.t22877-RA">
    <property type="protein sequence ID" value="nRc.2.0.1.t22877-RA"/>
    <property type="gene ID" value="nRc.2.0.1.g22877"/>
</dbReference>
<evidence type="ECO:0000256" key="2">
    <source>
        <dbReference type="SAM" id="Phobius"/>
    </source>
</evidence>
<name>A0A915J9P4_ROMCU</name>
<keyword evidence="3" id="KW-1185">Reference proteome</keyword>